<dbReference type="Proteomes" id="UP000199514">
    <property type="component" value="Unassembled WGS sequence"/>
</dbReference>
<proteinExistence type="predicted"/>
<dbReference type="OrthoDB" id="893763at2"/>
<keyword evidence="1" id="KW-0812">Transmembrane</keyword>
<evidence type="ECO:0000313" key="2">
    <source>
        <dbReference type="EMBL" id="SFB74486.1"/>
    </source>
</evidence>
<feature type="transmembrane region" description="Helical" evidence="1">
    <location>
        <begin position="86"/>
        <end position="108"/>
    </location>
</feature>
<reference evidence="2 3" key="1">
    <citation type="submission" date="2016-10" db="EMBL/GenBank/DDBJ databases">
        <authorList>
            <person name="de Groot N.N."/>
        </authorList>
    </citation>
    <scope>NUCLEOTIDE SEQUENCE [LARGE SCALE GENOMIC DNA]</scope>
    <source>
        <strain evidence="2 3">DSM 6793</strain>
    </source>
</reference>
<accession>A0A1I1DJ67</accession>
<keyword evidence="1" id="KW-1133">Transmembrane helix</keyword>
<dbReference type="STRING" id="927664.SAMN05421780_101231"/>
<gene>
    <name evidence="2" type="ORF">SAMN05421780_101231</name>
</gene>
<name>A0A1I1DJ67_9BACT</name>
<sequence>MENINKGFRLPDRPRQTEPFATPEGYFERLEKRVENRIAGEEDLLFLPAKRNIFTTPAQYFEWLPARIQARIANAKTTASRWDWSVLWSPAYGVAVACLALMLVALFWTKQNTLNNDAAIEKSLAAISTDDVQQYLQDEAETESADIMEFYAQSGKPIETEMIVLPEVSQDSLIEQIELEGLRDEDLID</sequence>
<evidence type="ECO:0000313" key="3">
    <source>
        <dbReference type="Proteomes" id="UP000199514"/>
    </source>
</evidence>
<organism evidence="2 3">
    <name type="scientific">Flexibacter flexilis DSM 6793</name>
    <dbReference type="NCBI Taxonomy" id="927664"/>
    <lineage>
        <taxon>Bacteria</taxon>
        <taxon>Pseudomonadati</taxon>
        <taxon>Bacteroidota</taxon>
        <taxon>Cytophagia</taxon>
        <taxon>Cytophagales</taxon>
        <taxon>Flexibacteraceae</taxon>
        <taxon>Flexibacter</taxon>
    </lineage>
</organism>
<dbReference type="AlphaFoldDB" id="A0A1I1DJ67"/>
<dbReference type="RefSeq" id="WP_091505968.1">
    <property type="nucleotide sequence ID" value="NZ_FOLE01000001.1"/>
</dbReference>
<evidence type="ECO:0000256" key="1">
    <source>
        <dbReference type="SAM" id="Phobius"/>
    </source>
</evidence>
<dbReference type="EMBL" id="FOLE01000001">
    <property type="protein sequence ID" value="SFB74486.1"/>
    <property type="molecule type" value="Genomic_DNA"/>
</dbReference>
<keyword evidence="3" id="KW-1185">Reference proteome</keyword>
<protein>
    <submittedName>
        <fullName evidence="2">Uncharacterized protein</fullName>
    </submittedName>
</protein>
<keyword evidence="1" id="KW-0472">Membrane</keyword>